<keyword evidence="3" id="KW-0479">Metal-binding</keyword>
<accession>A0A4Y8R9X0</accession>
<dbReference type="Pfam" id="PF00549">
    <property type="entry name" value="Ligase_CoA"/>
    <property type="match status" value="1"/>
</dbReference>
<sequence length="406" mass="42449">MKLHEFQSKSFLAQYGIAIPAGSVATSAAEARAHAERLGGQSFAVKAQIPAGGRAAAGGIRIVEGAEAVEMAGAELIGARIVTEQTGPDGYAVRRVLVEESVAGAASFYLSAMIDPSAAEIVILGAIGGDTDIEANVREGRTTVERLAVDPDGGIDADAADDFARRLAVPEDRRGAFCSLLANLAKALIGLDATLAEINPLVLTGAGDFVALDAKIILDDNALFRHPDRPVPDPVEATGDLEESAERHRINYVRMNGDIGLVANGAGLGMATLDLVRAGGGQPANFMDIRTTATSLDVAHGISLLLDNPAVRVILINVHGGGMQACDTVGDGLGIAMRRSNRKCPVVVRFAGNNADFARARLANFGCPIIDCPDMWSAAENAVRLARPVEPPKSIAFFERREAVAR</sequence>
<dbReference type="Gene3D" id="3.40.50.261">
    <property type="entry name" value="Succinyl-CoA synthetase domains"/>
    <property type="match status" value="1"/>
</dbReference>
<dbReference type="OrthoDB" id="9802602at2"/>
<dbReference type="InterPro" id="IPR013815">
    <property type="entry name" value="ATP_grasp_subdomain_1"/>
</dbReference>
<dbReference type="RefSeq" id="WP_134764226.1">
    <property type="nucleotide sequence ID" value="NZ_SOZD01000013.1"/>
</dbReference>
<evidence type="ECO:0000256" key="5">
    <source>
        <dbReference type="ARBA" id="ARBA00022842"/>
    </source>
</evidence>
<dbReference type="Gene3D" id="3.30.1490.20">
    <property type="entry name" value="ATP-grasp fold, A domain"/>
    <property type="match status" value="1"/>
</dbReference>
<feature type="domain" description="ATP-citrate synthase/succinyl-CoA ligase C-terminal" evidence="6">
    <location>
        <begin position="263"/>
        <end position="382"/>
    </location>
</feature>
<dbReference type="Gene3D" id="3.30.470.20">
    <property type="entry name" value="ATP-grasp fold, B domain"/>
    <property type="match status" value="1"/>
</dbReference>
<name>A0A4Y8R9X0_9HYPH</name>
<dbReference type="SUPFAM" id="SSF56059">
    <property type="entry name" value="Glutathione synthetase ATP-binding domain-like"/>
    <property type="match status" value="1"/>
</dbReference>
<dbReference type="GO" id="GO:0006099">
    <property type="term" value="P:tricarboxylic acid cycle"/>
    <property type="evidence" value="ECO:0007669"/>
    <property type="project" value="UniProtKB-KW"/>
</dbReference>
<evidence type="ECO:0000313" key="8">
    <source>
        <dbReference type="EMBL" id="TFF17836.1"/>
    </source>
</evidence>
<dbReference type="EMBL" id="SOZD01000013">
    <property type="protein sequence ID" value="TFF17836.1"/>
    <property type="molecule type" value="Genomic_DNA"/>
</dbReference>
<dbReference type="AlphaFoldDB" id="A0A4Y8R9X0"/>
<dbReference type="GO" id="GO:0005524">
    <property type="term" value="F:ATP binding"/>
    <property type="evidence" value="ECO:0007669"/>
    <property type="project" value="InterPro"/>
</dbReference>
<evidence type="ECO:0000256" key="2">
    <source>
        <dbReference type="ARBA" id="ARBA00022598"/>
    </source>
</evidence>
<dbReference type="GO" id="GO:0046872">
    <property type="term" value="F:metal ion binding"/>
    <property type="evidence" value="ECO:0007669"/>
    <property type="project" value="UniProtKB-KW"/>
</dbReference>
<dbReference type="GO" id="GO:0006104">
    <property type="term" value="P:succinyl-CoA metabolic process"/>
    <property type="evidence" value="ECO:0007669"/>
    <property type="project" value="TreeGrafter"/>
</dbReference>
<dbReference type="PANTHER" id="PTHR11815">
    <property type="entry name" value="SUCCINYL-COA SYNTHETASE BETA CHAIN"/>
    <property type="match status" value="1"/>
</dbReference>
<feature type="domain" description="ATP-grasp fold succinyl-CoA synthetase-type" evidence="7">
    <location>
        <begin position="2"/>
        <end position="202"/>
    </location>
</feature>
<dbReference type="GO" id="GO:0004775">
    <property type="term" value="F:succinate-CoA ligase (ADP-forming) activity"/>
    <property type="evidence" value="ECO:0007669"/>
    <property type="project" value="TreeGrafter"/>
</dbReference>
<reference evidence="8 9" key="1">
    <citation type="submission" date="2019-03" db="EMBL/GenBank/DDBJ databases">
        <title>Jiella endophytica sp. nov., a novel endophytic bacterium isolated from root of Ficus microcarpa Linn. f.</title>
        <authorList>
            <person name="Tuo L."/>
        </authorList>
    </citation>
    <scope>NUCLEOTIDE SEQUENCE [LARGE SCALE GENOMIC DNA]</scope>
    <source>
        <strain evidence="8 9">CBS5Q-3</strain>
    </source>
</reference>
<proteinExistence type="predicted"/>
<comment type="caution">
    <text evidence="8">The sequence shown here is derived from an EMBL/GenBank/DDBJ whole genome shotgun (WGS) entry which is preliminary data.</text>
</comment>
<evidence type="ECO:0000313" key="9">
    <source>
        <dbReference type="Proteomes" id="UP000298179"/>
    </source>
</evidence>
<evidence type="ECO:0000259" key="7">
    <source>
        <dbReference type="Pfam" id="PF08442"/>
    </source>
</evidence>
<keyword evidence="4" id="KW-0547">Nucleotide-binding</keyword>
<dbReference type="GO" id="GO:0005829">
    <property type="term" value="C:cytosol"/>
    <property type="evidence" value="ECO:0007669"/>
    <property type="project" value="TreeGrafter"/>
</dbReference>
<dbReference type="Proteomes" id="UP000298179">
    <property type="component" value="Unassembled WGS sequence"/>
</dbReference>
<dbReference type="InterPro" id="IPR005811">
    <property type="entry name" value="SUCC_ACL_C"/>
</dbReference>
<keyword evidence="2" id="KW-0436">Ligase</keyword>
<dbReference type="Pfam" id="PF08442">
    <property type="entry name" value="ATP-grasp_2"/>
    <property type="match status" value="1"/>
</dbReference>
<dbReference type="InterPro" id="IPR013650">
    <property type="entry name" value="ATP-grasp_succ-CoA_synth-type"/>
</dbReference>
<keyword evidence="5" id="KW-0460">Magnesium</keyword>
<gene>
    <name evidence="8" type="ORF">E3C22_22970</name>
</gene>
<evidence type="ECO:0000259" key="6">
    <source>
        <dbReference type="Pfam" id="PF00549"/>
    </source>
</evidence>
<dbReference type="InterPro" id="IPR016102">
    <property type="entry name" value="Succinyl-CoA_synth-like"/>
</dbReference>
<dbReference type="InterPro" id="IPR005809">
    <property type="entry name" value="Succ_CoA_ligase-like_bsu"/>
</dbReference>
<evidence type="ECO:0000256" key="1">
    <source>
        <dbReference type="ARBA" id="ARBA00022532"/>
    </source>
</evidence>
<dbReference type="SUPFAM" id="SSF52210">
    <property type="entry name" value="Succinyl-CoA synthetase domains"/>
    <property type="match status" value="1"/>
</dbReference>
<dbReference type="PANTHER" id="PTHR11815:SF10">
    <property type="entry name" value="SUCCINATE--COA LIGASE [GDP-FORMING] SUBUNIT BETA, MITOCHONDRIAL"/>
    <property type="match status" value="1"/>
</dbReference>
<evidence type="ECO:0000256" key="4">
    <source>
        <dbReference type="ARBA" id="ARBA00022741"/>
    </source>
</evidence>
<protein>
    <submittedName>
        <fullName evidence="8">Succinyl-CoA synthetase subunit beta</fullName>
    </submittedName>
</protein>
<organism evidence="8 9">
    <name type="scientific">Jiella endophytica</name>
    <dbReference type="NCBI Taxonomy" id="2558362"/>
    <lineage>
        <taxon>Bacteria</taxon>
        <taxon>Pseudomonadati</taxon>
        <taxon>Pseudomonadota</taxon>
        <taxon>Alphaproteobacteria</taxon>
        <taxon>Hyphomicrobiales</taxon>
        <taxon>Aurantimonadaceae</taxon>
        <taxon>Jiella</taxon>
    </lineage>
</organism>
<keyword evidence="9" id="KW-1185">Reference proteome</keyword>
<dbReference type="GO" id="GO:0042709">
    <property type="term" value="C:succinate-CoA ligase complex"/>
    <property type="evidence" value="ECO:0007669"/>
    <property type="project" value="TreeGrafter"/>
</dbReference>
<keyword evidence="1" id="KW-0816">Tricarboxylic acid cycle</keyword>
<evidence type="ECO:0000256" key="3">
    <source>
        <dbReference type="ARBA" id="ARBA00022723"/>
    </source>
</evidence>
<dbReference type="PIRSF" id="PIRSF001554">
    <property type="entry name" value="SucCS_beta"/>
    <property type="match status" value="1"/>
</dbReference>